<keyword evidence="3" id="KW-1185">Reference proteome</keyword>
<gene>
    <name evidence="2" type="ORF">HMPREF9102_1497</name>
</gene>
<comment type="caution">
    <text evidence="2">The sequence shown here is derived from an EMBL/GenBank/DDBJ whole genome shotgun (WGS) entry which is preliminary data.</text>
</comment>
<dbReference type="EMBL" id="AFTL01000012">
    <property type="protein sequence ID" value="EGS37295.1"/>
    <property type="molecule type" value="Genomic_DNA"/>
</dbReference>
<proteinExistence type="predicted"/>
<protein>
    <submittedName>
        <fullName evidence="2">Flavodoxin</fullName>
    </submittedName>
</protein>
<dbReference type="PROSITE" id="PS50902">
    <property type="entry name" value="FLAVODOXIN_LIKE"/>
    <property type="match status" value="1"/>
</dbReference>
<dbReference type="Gene3D" id="3.40.50.360">
    <property type="match status" value="1"/>
</dbReference>
<dbReference type="RefSeq" id="WP_003715359.1">
    <property type="nucleotide sequence ID" value="NZ_AFTL01000012.1"/>
</dbReference>
<feature type="domain" description="Flavodoxin-like" evidence="1">
    <location>
        <begin position="3"/>
        <end position="140"/>
    </location>
</feature>
<evidence type="ECO:0000313" key="3">
    <source>
        <dbReference type="Proteomes" id="UP000006035"/>
    </source>
</evidence>
<name>A0ABN0D549_9LACO</name>
<dbReference type="SUPFAM" id="SSF52218">
    <property type="entry name" value="Flavoproteins"/>
    <property type="match status" value="1"/>
</dbReference>
<sequence>MRELILYSTLFGHNLELSQLIAGCCPQMTRQALTEKSAASLINYDRLIICPCTYGDGYLTPLEEQFFHQVQGMPLPHLSYLVAGAGDLDYGHAAFARAVLIFDRTLHDQGARRLGAPIRVDYEETASGARQAVAQLKRVRKEPEHG</sequence>
<evidence type="ECO:0000313" key="2">
    <source>
        <dbReference type="EMBL" id="EGS37295.1"/>
    </source>
</evidence>
<accession>A0ABN0D549</accession>
<dbReference type="InterPro" id="IPR029039">
    <property type="entry name" value="Flavoprotein-like_sf"/>
</dbReference>
<evidence type="ECO:0000259" key="1">
    <source>
        <dbReference type="PROSITE" id="PS50902"/>
    </source>
</evidence>
<dbReference type="Pfam" id="PF00258">
    <property type="entry name" value="Flavodoxin_1"/>
    <property type="match status" value="1"/>
</dbReference>
<dbReference type="Proteomes" id="UP000006035">
    <property type="component" value="Unassembled WGS sequence"/>
</dbReference>
<reference evidence="2 3" key="1">
    <citation type="submission" date="2011-05" db="EMBL/GenBank/DDBJ databases">
        <authorList>
            <person name="Durkin A.S."/>
            <person name="Kim M."/>
            <person name="Radune D."/>
            <person name="Hostetler J."/>
            <person name="Torralba M."/>
            <person name="Gillis M."/>
            <person name="Methe B."/>
            <person name="Sutton G."/>
            <person name="Nelson K.E."/>
        </authorList>
    </citation>
    <scope>NUCLEOTIDE SEQUENCE [LARGE SCALE GENOMIC DNA]</scope>
    <source>
        <strain evidence="2 3">F0423</strain>
    </source>
</reference>
<organism evidence="2 3">
    <name type="scientific">Limosilactobacillus oris F0423</name>
    <dbReference type="NCBI Taxonomy" id="944562"/>
    <lineage>
        <taxon>Bacteria</taxon>
        <taxon>Bacillati</taxon>
        <taxon>Bacillota</taxon>
        <taxon>Bacilli</taxon>
        <taxon>Lactobacillales</taxon>
        <taxon>Lactobacillaceae</taxon>
        <taxon>Limosilactobacillus</taxon>
    </lineage>
</organism>
<dbReference type="InterPro" id="IPR008254">
    <property type="entry name" value="Flavodoxin/NO_synth"/>
</dbReference>